<dbReference type="Proteomes" id="UP000036947">
    <property type="component" value="Unassembled WGS sequence"/>
</dbReference>
<dbReference type="InterPro" id="IPR011545">
    <property type="entry name" value="DEAD/DEAH_box_helicase_dom"/>
</dbReference>
<dbReference type="InterPro" id="IPR046931">
    <property type="entry name" value="HTH_61"/>
</dbReference>
<dbReference type="InterPro" id="IPR014001">
    <property type="entry name" value="Helicase_ATP-bd"/>
</dbReference>
<keyword evidence="3" id="KW-0347">Helicase</keyword>
<protein>
    <submittedName>
        <fullName evidence="9">DNA polymerase theta</fullName>
    </submittedName>
</protein>
<dbReference type="PANTHER" id="PTHR47961">
    <property type="entry name" value="DNA POLYMERASE THETA, PUTATIVE (AFU_ORTHOLOGUE AFUA_1G05260)-RELATED"/>
    <property type="match status" value="1"/>
</dbReference>
<dbReference type="FunFam" id="1.10.3380.20:FF:000005">
    <property type="entry name" value="DNA-directed DNA polymerase theta, putative"/>
    <property type="match status" value="1"/>
</dbReference>
<evidence type="ECO:0000256" key="4">
    <source>
        <dbReference type="ARBA" id="ARBA00022840"/>
    </source>
</evidence>
<dbReference type="PROSITE" id="PS51194">
    <property type="entry name" value="HELICASE_CTER"/>
    <property type="match status" value="1"/>
</dbReference>
<dbReference type="CDD" id="cd18026">
    <property type="entry name" value="DEXHc_POLQ-like"/>
    <property type="match status" value="1"/>
</dbReference>
<dbReference type="Pfam" id="PF00271">
    <property type="entry name" value="Helicase_C"/>
    <property type="match status" value="1"/>
</dbReference>
<dbReference type="InterPro" id="IPR048960">
    <property type="entry name" value="POLQ-like_helical"/>
</dbReference>
<feature type="domain" description="Helicase C-terminal" evidence="8">
    <location>
        <begin position="451"/>
        <end position="593"/>
    </location>
</feature>
<dbReference type="GO" id="GO:0016787">
    <property type="term" value="F:hydrolase activity"/>
    <property type="evidence" value="ECO:0007669"/>
    <property type="project" value="UniProtKB-KW"/>
</dbReference>
<dbReference type="EMBL" id="LFRF01000001">
    <property type="protein sequence ID" value="KND94881.1"/>
    <property type="molecule type" value="Genomic_DNA"/>
</dbReference>
<evidence type="ECO:0000259" key="8">
    <source>
        <dbReference type="PROSITE" id="PS51194"/>
    </source>
</evidence>
<dbReference type="PANTHER" id="PTHR47961:SF6">
    <property type="entry name" value="DNA-DIRECTED DNA POLYMERASE"/>
    <property type="match status" value="1"/>
</dbReference>
<evidence type="ECO:0000256" key="6">
    <source>
        <dbReference type="SAM" id="MobiDB-lite"/>
    </source>
</evidence>
<proteinExistence type="predicted"/>
<dbReference type="Gene3D" id="3.40.50.300">
    <property type="entry name" value="P-loop containing nucleotide triphosphate hydrolases"/>
    <property type="match status" value="2"/>
</dbReference>
<dbReference type="AlphaFoldDB" id="A0A0L0NL74"/>
<organism evidence="9 10">
    <name type="scientific">Tolypocladium ophioglossoides (strain CBS 100239)</name>
    <name type="common">Snaketongue truffleclub</name>
    <name type="synonym">Elaphocordyceps ophioglossoides</name>
    <dbReference type="NCBI Taxonomy" id="1163406"/>
    <lineage>
        <taxon>Eukaryota</taxon>
        <taxon>Fungi</taxon>
        <taxon>Dikarya</taxon>
        <taxon>Ascomycota</taxon>
        <taxon>Pezizomycotina</taxon>
        <taxon>Sordariomycetes</taxon>
        <taxon>Hypocreomycetidae</taxon>
        <taxon>Hypocreales</taxon>
        <taxon>Ophiocordycipitaceae</taxon>
        <taxon>Tolypocladium</taxon>
    </lineage>
</organism>
<dbReference type="GO" id="GO:0003676">
    <property type="term" value="F:nucleic acid binding"/>
    <property type="evidence" value="ECO:0007669"/>
    <property type="project" value="InterPro"/>
</dbReference>
<dbReference type="SUPFAM" id="SSF52540">
    <property type="entry name" value="P-loop containing nucleoside triphosphate hydrolases"/>
    <property type="match status" value="1"/>
</dbReference>
<feature type="domain" description="Helicase ATP-binding" evidence="7">
    <location>
        <begin position="119"/>
        <end position="325"/>
    </location>
</feature>
<evidence type="ECO:0000256" key="5">
    <source>
        <dbReference type="ARBA" id="ARBA00048988"/>
    </source>
</evidence>
<dbReference type="GO" id="GO:0005524">
    <property type="term" value="F:ATP binding"/>
    <property type="evidence" value="ECO:0007669"/>
    <property type="project" value="UniProtKB-KW"/>
</dbReference>
<evidence type="ECO:0000259" key="7">
    <source>
        <dbReference type="PROSITE" id="PS51192"/>
    </source>
</evidence>
<keyword evidence="4" id="KW-0067">ATP-binding</keyword>
<dbReference type="SUPFAM" id="SSF158702">
    <property type="entry name" value="Sec63 N-terminal domain-like"/>
    <property type="match status" value="1"/>
</dbReference>
<dbReference type="STRING" id="1163406.A0A0L0NL74"/>
<dbReference type="SMART" id="SM00490">
    <property type="entry name" value="HELICc"/>
    <property type="match status" value="1"/>
</dbReference>
<keyword evidence="10" id="KW-1185">Reference proteome</keyword>
<dbReference type="PROSITE" id="PS51192">
    <property type="entry name" value="HELICASE_ATP_BIND_1"/>
    <property type="match status" value="1"/>
</dbReference>
<feature type="region of interest" description="Disordered" evidence="6">
    <location>
        <begin position="1"/>
        <end position="54"/>
    </location>
</feature>
<dbReference type="Pfam" id="PF00270">
    <property type="entry name" value="DEAD"/>
    <property type="match status" value="1"/>
</dbReference>
<evidence type="ECO:0000313" key="9">
    <source>
        <dbReference type="EMBL" id="KND94881.1"/>
    </source>
</evidence>
<dbReference type="OrthoDB" id="2320933at2759"/>
<comment type="caution">
    <text evidence="9">The sequence shown here is derived from an EMBL/GenBank/DDBJ whole genome shotgun (WGS) entry which is preliminary data.</text>
</comment>
<keyword evidence="2" id="KW-0378">Hydrolase</keyword>
<dbReference type="InterPro" id="IPR001650">
    <property type="entry name" value="Helicase_C-like"/>
</dbReference>
<dbReference type="InterPro" id="IPR057220">
    <property type="entry name" value="DUF7898"/>
</dbReference>
<keyword evidence="1" id="KW-0547">Nucleotide-binding</keyword>
<evidence type="ECO:0000256" key="1">
    <source>
        <dbReference type="ARBA" id="ARBA00022741"/>
    </source>
</evidence>
<reference evidence="9 10" key="1">
    <citation type="journal article" date="2015" name="BMC Genomics">
        <title>The genome of the truffle-parasite Tolypocladium ophioglossoides and the evolution of antifungal peptaibiotics.</title>
        <authorList>
            <person name="Quandt C.A."/>
            <person name="Bushley K.E."/>
            <person name="Spatafora J.W."/>
        </authorList>
    </citation>
    <scope>NUCLEOTIDE SEQUENCE [LARGE SCALE GENOMIC DNA]</scope>
    <source>
        <strain evidence="9 10">CBS 100239</strain>
    </source>
</reference>
<dbReference type="InterPro" id="IPR050474">
    <property type="entry name" value="Hel308_SKI2-like"/>
</dbReference>
<dbReference type="Gene3D" id="1.10.3380.20">
    <property type="match status" value="1"/>
</dbReference>
<gene>
    <name evidence="9" type="ORF">TOPH_00394</name>
</gene>
<evidence type="ECO:0000256" key="2">
    <source>
        <dbReference type="ARBA" id="ARBA00022801"/>
    </source>
</evidence>
<dbReference type="Pfam" id="PF20470">
    <property type="entry name" value="HTH_61"/>
    <property type="match status" value="1"/>
</dbReference>
<name>A0A0L0NL74_TOLOC</name>
<comment type="catalytic activity">
    <reaction evidence="5">
        <text>ATP + H2O = ADP + phosphate + H(+)</text>
        <dbReference type="Rhea" id="RHEA:13065"/>
        <dbReference type="ChEBI" id="CHEBI:15377"/>
        <dbReference type="ChEBI" id="CHEBI:15378"/>
        <dbReference type="ChEBI" id="CHEBI:30616"/>
        <dbReference type="ChEBI" id="CHEBI:43474"/>
        <dbReference type="ChEBI" id="CHEBI:456216"/>
        <dbReference type="EC" id="5.6.2.4"/>
    </reaction>
</comment>
<dbReference type="InterPro" id="IPR027417">
    <property type="entry name" value="P-loop_NTPase"/>
</dbReference>
<sequence length="945" mass="104093">MKSMQGLLHKTSLQEARERRQASLAAISVAGQKRTWPSDDTDPSRPPPAPHGTVQFQRASSLPAALGRLSASGIVQLRESASLDLGHPADDLPSQLVANFASLGIKQIYPWQKNCLRGPGLLDGDKNLVYCAPTGGGKSLVADLLMLKRIMREPGTKALLVLPYVALVQEKVRWLRNVVQGLQPPAESLPADDRQSPWRRRADQGVIRVVGFFGGGKVRATWDDFDIGVCTLEKARQPNISSWILADANALINTAIDDCSIPRLRAVVLDELHMVDDDHRGYLLELIATKLLSLEQPVQIRGMSAALPNMNLMAEWLNAHCYETRYRPVPIEEHLVYGGKVHAARSSHSLARTRGQLSSQDITEGRATPLRQIQNSAHKEFSDPVLNAVVSLAYETTSTGFGSLVFAGSRAICESDARWISRVMPEPHQLCPALLDKRMDLLSDLRSLSTGVDPVLEETVLYGVAFHRRVPFVLAVETNSDADAGLTSEERDLIAAAYDSGTILICVATCSLAAGINLPARRVILHNARMGRELIGPSMLRQMRGRAGRQGKSPVGETYLCCREGDLEQVLELMHADIPEVLSCLNTENRRIQRYVCEGAALFAFANLAGRALLEVISIRLATGRESIRDYFSRSLRAYSHGTEFVYKCLESSLDEVQSMGLAATSGGSENFIPTQLGKAIVASAIDPDDGIFVHKELTRALRAFVMNGEMHILYVFTPVQDFGIAVNWQVFCNKMEALDESGLRVLSFIGIKPTAILKLAQGGSLKETTEEEREVARVYRRFYLALQLQDLYNEVPIHVVSRKYDMARGAVQTLSQTCQGFAAGMIKFCVQMGWGVMAAALDHYSDRLMAGARTDLLALATIPFIKSRTARVFWESGYRSVAAIANANAKELLPVLMQAQPNKIRLKAQNDEKLEEKMLAKAEVISAAANRLWQSQMQAEIDLE</sequence>
<dbReference type="SMART" id="SM00487">
    <property type="entry name" value="DEXDc"/>
    <property type="match status" value="1"/>
</dbReference>
<accession>A0A0L0NL74</accession>
<evidence type="ECO:0000256" key="3">
    <source>
        <dbReference type="ARBA" id="ARBA00022806"/>
    </source>
</evidence>
<evidence type="ECO:0000313" key="10">
    <source>
        <dbReference type="Proteomes" id="UP000036947"/>
    </source>
</evidence>
<dbReference type="Pfam" id="PF25453">
    <property type="entry name" value="DUF7898"/>
    <property type="match status" value="1"/>
</dbReference>
<dbReference type="Pfam" id="PF21099">
    <property type="entry name" value="POLQ_helical"/>
    <property type="match status" value="1"/>
</dbReference>
<dbReference type="GO" id="GO:0043138">
    <property type="term" value="F:3'-5' DNA helicase activity"/>
    <property type="evidence" value="ECO:0007669"/>
    <property type="project" value="UniProtKB-EC"/>
</dbReference>